<gene>
    <name evidence="7" type="ORF">HMPREF1143_1664</name>
</gene>
<dbReference type="PANTHER" id="PTHR30482:SF10">
    <property type="entry name" value="HIGH-AFFINITY BRANCHED-CHAIN AMINO ACID TRANSPORT PROTEIN BRAE"/>
    <property type="match status" value="1"/>
</dbReference>
<dbReference type="PANTHER" id="PTHR30482">
    <property type="entry name" value="HIGH-AFFINITY BRANCHED-CHAIN AMINO ACID TRANSPORT SYSTEM PERMEASE"/>
    <property type="match status" value="1"/>
</dbReference>
<feature type="transmembrane region" description="Helical" evidence="6">
    <location>
        <begin position="244"/>
        <end position="269"/>
    </location>
</feature>
<feature type="transmembrane region" description="Helical" evidence="6">
    <location>
        <begin position="122"/>
        <end position="143"/>
    </location>
</feature>
<feature type="transmembrane region" description="Helical" evidence="6">
    <location>
        <begin position="209"/>
        <end position="232"/>
    </location>
</feature>
<evidence type="ECO:0000313" key="7">
    <source>
        <dbReference type="EMBL" id="EJU19878.1"/>
    </source>
</evidence>
<reference evidence="7 8" key="1">
    <citation type="submission" date="2012-07" db="EMBL/GenBank/DDBJ databases">
        <authorList>
            <person name="Durkin A.S."/>
            <person name="McCorrison J."/>
            <person name="Torralba M."/>
            <person name="Gillis M."/>
            <person name="Methe B."/>
            <person name="Sutton G."/>
            <person name="Nelson K.E."/>
        </authorList>
    </citation>
    <scope>NUCLEOTIDE SEQUENCE [LARGE SCALE GENOMIC DNA]</scope>
    <source>
        <strain evidence="7 8">OBRC8</strain>
    </source>
</reference>
<comment type="subcellular location">
    <subcellularLocation>
        <location evidence="1">Cell membrane</location>
        <topology evidence="1">Multi-pass membrane protein</topology>
    </subcellularLocation>
</comment>
<feature type="transmembrane region" description="Helical" evidence="6">
    <location>
        <begin position="9"/>
        <end position="27"/>
    </location>
</feature>
<keyword evidence="4 6" id="KW-1133">Transmembrane helix</keyword>
<dbReference type="PATRIC" id="fig|796941.3.peg.2087"/>
<dbReference type="GO" id="GO:0005886">
    <property type="term" value="C:plasma membrane"/>
    <property type="evidence" value="ECO:0007669"/>
    <property type="project" value="UniProtKB-SubCell"/>
</dbReference>
<dbReference type="RefSeq" id="WP_009531596.1">
    <property type="nucleotide sequence ID" value="NZ_ALNK01000037.1"/>
</dbReference>
<proteinExistence type="predicted"/>
<evidence type="ECO:0000256" key="6">
    <source>
        <dbReference type="SAM" id="Phobius"/>
    </source>
</evidence>
<name>J6HAI3_9FIRM</name>
<protein>
    <submittedName>
        <fullName evidence="7">Branched-chain amino acid ABC transporter, permease protein</fullName>
    </submittedName>
</protein>
<evidence type="ECO:0000256" key="2">
    <source>
        <dbReference type="ARBA" id="ARBA00022475"/>
    </source>
</evidence>
<dbReference type="EMBL" id="ALNK01000037">
    <property type="protein sequence ID" value="EJU19878.1"/>
    <property type="molecule type" value="Genomic_DNA"/>
</dbReference>
<dbReference type="GO" id="GO:0015658">
    <property type="term" value="F:branched-chain amino acid transmembrane transporter activity"/>
    <property type="evidence" value="ECO:0007669"/>
    <property type="project" value="InterPro"/>
</dbReference>
<dbReference type="InterPro" id="IPR001851">
    <property type="entry name" value="ABC_transp_permease"/>
</dbReference>
<feature type="transmembrane region" description="Helical" evidence="6">
    <location>
        <begin position="281"/>
        <end position="300"/>
    </location>
</feature>
<keyword evidence="2" id="KW-1003">Cell membrane</keyword>
<evidence type="ECO:0000256" key="3">
    <source>
        <dbReference type="ARBA" id="ARBA00022692"/>
    </source>
</evidence>
<evidence type="ECO:0000313" key="8">
    <source>
        <dbReference type="Proteomes" id="UP000005244"/>
    </source>
</evidence>
<dbReference type="InterPro" id="IPR043428">
    <property type="entry name" value="LivM-like"/>
</dbReference>
<keyword evidence="3 6" id="KW-0812">Transmembrane</keyword>
<dbReference type="CDD" id="cd06581">
    <property type="entry name" value="TM_PBP1_LivM_like"/>
    <property type="match status" value="1"/>
</dbReference>
<keyword evidence="5 6" id="KW-0472">Membrane</keyword>
<sequence>MNTFKKKNFIINIFGVTAVFLLVNFLMKIGIITNYLSGIMILVCINMVLAISLNITAGCLGQMALGHAGFMSIGAYTAGLFTKSGLIPGFAGYIVALILGGLVAAIIGLGIGIPALRLKGDYLAILTLAFCEIIRVLIEFFKFTGGAKGLTGIKLYKNFSVIYIIMVLCVFMMYTFMKSRHGRAILSIREDEIASEASGINPTFYKTLAFVYSAFFAGLAGGMYAHYIGILGAKNFDFNKSIDILVIVVLGGLGSFTGSAIGAIVLTVLPELLRGFNDYRMFIYSIILILMMIFRPYGLLGTKEFSLTNLIDRALPNAKLKKGGGANE</sequence>
<dbReference type="Proteomes" id="UP000005244">
    <property type="component" value="Unassembled WGS sequence"/>
</dbReference>
<feature type="transmembrane region" description="Helical" evidence="6">
    <location>
        <begin position="155"/>
        <end position="177"/>
    </location>
</feature>
<evidence type="ECO:0000256" key="1">
    <source>
        <dbReference type="ARBA" id="ARBA00004651"/>
    </source>
</evidence>
<feature type="transmembrane region" description="Helical" evidence="6">
    <location>
        <begin position="39"/>
        <end position="61"/>
    </location>
</feature>
<feature type="transmembrane region" description="Helical" evidence="6">
    <location>
        <begin position="90"/>
        <end position="116"/>
    </location>
</feature>
<keyword evidence="8" id="KW-1185">Reference proteome</keyword>
<accession>J6HAI3</accession>
<organism evidence="7 8">
    <name type="scientific">Peptoanaerobacter stomatis</name>
    <dbReference type="NCBI Taxonomy" id="796937"/>
    <lineage>
        <taxon>Bacteria</taxon>
        <taxon>Bacillati</taxon>
        <taxon>Bacillota</taxon>
        <taxon>Clostridia</taxon>
        <taxon>Peptostreptococcales</taxon>
        <taxon>Filifactoraceae</taxon>
        <taxon>Peptoanaerobacter</taxon>
    </lineage>
</organism>
<dbReference type="Pfam" id="PF02653">
    <property type="entry name" value="BPD_transp_2"/>
    <property type="match status" value="1"/>
</dbReference>
<dbReference type="AlphaFoldDB" id="J6HAI3"/>
<comment type="caution">
    <text evidence="7">The sequence shown here is derived from an EMBL/GenBank/DDBJ whole genome shotgun (WGS) entry which is preliminary data.</text>
</comment>
<evidence type="ECO:0000256" key="5">
    <source>
        <dbReference type="ARBA" id="ARBA00023136"/>
    </source>
</evidence>
<evidence type="ECO:0000256" key="4">
    <source>
        <dbReference type="ARBA" id="ARBA00022989"/>
    </source>
</evidence>